<dbReference type="GeneID" id="44295410"/>
<keyword evidence="3" id="KW-0067">ATP-binding</keyword>
<keyword evidence="2" id="KW-0547">Nucleotide-binding</keyword>
<comment type="caution">
    <text evidence="7">The sequence shown here is derived from an EMBL/GenBank/DDBJ whole genome shotgun (WGS) entry which is preliminary data.</text>
</comment>
<evidence type="ECO:0000256" key="2">
    <source>
        <dbReference type="ARBA" id="ARBA00022741"/>
    </source>
</evidence>
<dbReference type="PANTHER" id="PTHR42759">
    <property type="entry name" value="MOXR FAMILY PROTEIN"/>
    <property type="match status" value="1"/>
</dbReference>
<dbReference type="SUPFAM" id="SSF52540">
    <property type="entry name" value="P-loop containing nucleoside triphosphate hydrolases"/>
    <property type="match status" value="1"/>
</dbReference>
<evidence type="ECO:0000256" key="4">
    <source>
        <dbReference type="SAM" id="MobiDB-lite"/>
    </source>
</evidence>
<dbReference type="AlphaFoldDB" id="A0A0J8U269"/>
<dbReference type="EMBL" id="LQOP01000008">
    <property type="protein sequence ID" value="ORV29321.1"/>
    <property type="molecule type" value="Genomic_DNA"/>
</dbReference>
<dbReference type="InterPro" id="IPR027417">
    <property type="entry name" value="P-loop_NTPase"/>
</dbReference>
<proteinExistence type="inferred from homology"/>
<dbReference type="Proteomes" id="UP000193811">
    <property type="component" value="Unassembled WGS sequence"/>
</dbReference>
<dbReference type="PANTHER" id="PTHR42759:SF7">
    <property type="entry name" value="DENITRIFICATION REGULATORY PROTEIN NIRQ"/>
    <property type="match status" value="1"/>
</dbReference>
<feature type="domain" description="CbbQ/NirQ/NorQ C-terminal" evidence="6">
    <location>
        <begin position="190"/>
        <end position="272"/>
    </location>
</feature>
<dbReference type="Pfam" id="PF07728">
    <property type="entry name" value="AAA_5"/>
    <property type="match status" value="1"/>
</dbReference>
<evidence type="ECO:0000313" key="8">
    <source>
        <dbReference type="EMBL" id="ORV29321.1"/>
    </source>
</evidence>
<evidence type="ECO:0000259" key="6">
    <source>
        <dbReference type="Pfam" id="PF08406"/>
    </source>
</evidence>
<name>A0A0J8U269_9MYCO</name>
<dbReference type="EMBL" id="LFOD01000044">
    <property type="protein sequence ID" value="KMV14575.1"/>
    <property type="molecule type" value="Genomic_DNA"/>
</dbReference>
<reference evidence="8 10" key="2">
    <citation type="submission" date="2016-01" db="EMBL/GenBank/DDBJ databases">
        <title>The new phylogeny of the genus Mycobacterium.</title>
        <authorList>
            <person name="Tarcisio F."/>
            <person name="Conor M."/>
            <person name="Antonella G."/>
            <person name="Elisabetta G."/>
            <person name="Giulia F.S."/>
            <person name="Sara T."/>
            <person name="Anna F."/>
            <person name="Clotilde B."/>
            <person name="Roberto B."/>
            <person name="Veronica D.S."/>
            <person name="Fabio R."/>
            <person name="Monica P."/>
            <person name="Olivier J."/>
            <person name="Enrico T."/>
            <person name="Nicola S."/>
        </authorList>
    </citation>
    <scope>NUCLEOTIDE SEQUENCE [LARGE SCALE GENOMIC DNA]</scope>
    <source>
        <strain evidence="8 10">CCUG 50187</strain>
    </source>
</reference>
<dbReference type="Pfam" id="PF08406">
    <property type="entry name" value="CbbQ_C"/>
    <property type="match status" value="1"/>
</dbReference>
<feature type="region of interest" description="Disordered" evidence="4">
    <location>
        <begin position="1"/>
        <end position="26"/>
    </location>
</feature>
<evidence type="ECO:0000256" key="1">
    <source>
        <dbReference type="ARBA" id="ARBA00009417"/>
    </source>
</evidence>
<dbReference type="RefSeq" id="WP_047037652.1">
    <property type="nucleotide sequence ID" value="NZ_JACKVA010000008.1"/>
</dbReference>
<dbReference type="InterPro" id="IPR050764">
    <property type="entry name" value="CbbQ/NirQ/NorQ/GpvN"/>
</dbReference>
<dbReference type="InterPro" id="IPR013615">
    <property type="entry name" value="CbbQ_C"/>
</dbReference>
<evidence type="ECO:0000259" key="5">
    <source>
        <dbReference type="Pfam" id="PF07728"/>
    </source>
</evidence>
<evidence type="ECO:0000256" key="3">
    <source>
        <dbReference type="ARBA" id="ARBA00022840"/>
    </source>
</evidence>
<dbReference type="PATRIC" id="fig|451644.5.peg.6066"/>
<dbReference type="Gene3D" id="3.40.50.300">
    <property type="entry name" value="P-loop containing nucleotide triphosphate hydrolases"/>
    <property type="match status" value="1"/>
</dbReference>
<dbReference type="GO" id="GO:0005524">
    <property type="term" value="F:ATP binding"/>
    <property type="evidence" value="ECO:0007669"/>
    <property type="project" value="UniProtKB-KW"/>
</dbReference>
<keyword evidence="10" id="KW-1185">Reference proteome</keyword>
<evidence type="ECO:0000313" key="7">
    <source>
        <dbReference type="EMBL" id="KMV14575.1"/>
    </source>
</evidence>
<accession>A0A0J8U269</accession>
<feature type="compositionally biased region" description="Polar residues" evidence="4">
    <location>
        <begin position="11"/>
        <end position="20"/>
    </location>
</feature>
<dbReference type="OrthoDB" id="9808317at2"/>
<dbReference type="GO" id="GO:0016887">
    <property type="term" value="F:ATP hydrolysis activity"/>
    <property type="evidence" value="ECO:0007669"/>
    <property type="project" value="InterPro"/>
</dbReference>
<organism evidence="7 9">
    <name type="scientific">Mycolicibacterium conceptionense</name>
    <dbReference type="NCBI Taxonomy" id="451644"/>
    <lineage>
        <taxon>Bacteria</taxon>
        <taxon>Bacillati</taxon>
        <taxon>Actinomycetota</taxon>
        <taxon>Actinomycetes</taxon>
        <taxon>Mycobacteriales</taxon>
        <taxon>Mycobacteriaceae</taxon>
        <taxon>Mycolicibacterium</taxon>
    </lineage>
</organism>
<sequence length="282" mass="30333">MANEPGLAHPNGTSSHTPSSRPYYRPVGNEETVFKAAYRQGLSLVLKGPTGCGKTRFVEAMAHDLGRPLITVACHDDLTTADLVGRYLLRGDETVWVDGPLTRAVREGAICYLDEVVEARQDTTVVLHPLADHRRQLPIERLGITLDAAPGFGLVMSYNPGYQSVLKDLKDSTRQRMVAIEFGFPDPEVEECILAHEAGVDQSTAAELVRFGQAIRRLEAGGLREVASTRVLIAAGRLVAEGLPMAVAARVAVAGPLTDDVAVGRGLNELIDVYLDGSASDH</sequence>
<protein>
    <submittedName>
        <fullName evidence="8">AAA family ATPase</fullName>
    </submittedName>
    <submittedName>
        <fullName evidence="7">ATPase AAA</fullName>
    </submittedName>
</protein>
<evidence type="ECO:0000313" key="9">
    <source>
        <dbReference type="Proteomes" id="UP000037594"/>
    </source>
</evidence>
<dbReference type="Proteomes" id="UP000037594">
    <property type="component" value="Unassembled WGS sequence"/>
</dbReference>
<reference evidence="7 9" key="1">
    <citation type="submission" date="2015-06" db="EMBL/GenBank/DDBJ databases">
        <title>Genome sequence of Mycobacterium conceptionense strain MLE.</title>
        <authorList>
            <person name="Greninger A.L."/>
            <person name="Cunningham G."/>
            <person name="Chiu C.Y."/>
            <person name="Miller S."/>
        </authorList>
    </citation>
    <scope>NUCLEOTIDE SEQUENCE [LARGE SCALE GENOMIC DNA]</scope>
    <source>
        <strain evidence="7 9">MLE</strain>
    </source>
</reference>
<gene>
    <name evidence="7" type="ORF">ACT17_29575</name>
    <name evidence="8" type="ORF">AWB98_08155</name>
</gene>
<evidence type="ECO:0000313" key="10">
    <source>
        <dbReference type="Proteomes" id="UP000193811"/>
    </source>
</evidence>
<feature type="domain" description="ATPase dynein-related AAA" evidence="5">
    <location>
        <begin position="44"/>
        <end position="177"/>
    </location>
</feature>
<comment type="similarity">
    <text evidence="1">Belongs to the CbbQ/NirQ/NorQ/GpvN family.</text>
</comment>
<dbReference type="InterPro" id="IPR011704">
    <property type="entry name" value="ATPase_dyneun-rel_AAA"/>
</dbReference>